<accession>A0AAU2UYA7</accession>
<organism evidence="1">
    <name type="scientific">Streptomyces sp. NBC_00003</name>
    <dbReference type="NCBI Taxonomy" id="2903608"/>
    <lineage>
        <taxon>Bacteria</taxon>
        <taxon>Bacillati</taxon>
        <taxon>Actinomycetota</taxon>
        <taxon>Actinomycetes</taxon>
        <taxon>Kitasatosporales</taxon>
        <taxon>Streptomycetaceae</taxon>
        <taxon>Streptomyces</taxon>
    </lineage>
</organism>
<evidence type="ECO:0000313" key="1">
    <source>
        <dbReference type="EMBL" id="WTW59954.1"/>
    </source>
</evidence>
<reference evidence="1" key="1">
    <citation type="submission" date="2022-10" db="EMBL/GenBank/DDBJ databases">
        <title>The complete genomes of actinobacterial strains from the NBC collection.</title>
        <authorList>
            <person name="Joergensen T.S."/>
            <person name="Alvarez Arevalo M."/>
            <person name="Sterndorff E.B."/>
            <person name="Faurdal D."/>
            <person name="Vuksanovic O."/>
            <person name="Mourched A.-S."/>
            <person name="Charusanti P."/>
            <person name="Shaw S."/>
            <person name="Blin K."/>
            <person name="Weber T."/>
        </authorList>
    </citation>
    <scope>NUCLEOTIDE SEQUENCE</scope>
    <source>
        <strain evidence="1">NBC_00003</strain>
    </source>
</reference>
<sequence length="134" mass="14087">MSARSTCRPAVENGELPSWARSGFSGSAATRHIVGDNSEIAAVLFGYPYHAPAADGRANKILWVAKESSSGQSSGPDAKLTIEARLTGSSRVVSRSVAGGPGPSLIDMPEPGCWQFTLSWPGHTDRLDIEYLAG</sequence>
<name>A0AAU2UYA7_9ACTN</name>
<protein>
    <submittedName>
        <fullName evidence="1">Uncharacterized protein</fullName>
    </submittedName>
</protein>
<gene>
    <name evidence="1" type="ORF">OG549_04495</name>
</gene>
<dbReference type="EMBL" id="CP108318">
    <property type="protein sequence ID" value="WTW59954.1"/>
    <property type="molecule type" value="Genomic_DNA"/>
</dbReference>
<dbReference type="AlphaFoldDB" id="A0AAU2UYA7"/>
<proteinExistence type="predicted"/>